<accession>A0A0P0RQ92</accession>
<gene>
    <name evidence="1" type="ORF">K788_00010555</name>
</gene>
<dbReference type="EMBL" id="CP012748">
    <property type="protein sequence ID" value="ALL71177.1"/>
    <property type="molecule type" value="Genomic_DNA"/>
</dbReference>
<dbReference type="KEGG" id="bcai:K788_00010555"/>
<sequence>MPKFQFLLFSDLKGSVSWIAQIESVETMNSCETLLVCQLIEIWNDGIAFSYDELFVRAVFPVSG</sequence>
<dbReference type="Proteomes" id="UP000019146">
    <property type="component" value="Plasmid unnamed"/>
</dbReference>
<name>A0A0P0RQ92_9BURK</name>
<organism evidence="1 2">
    <name type="scientific">Paraburkholderia caribensis MBA4</name>
    <dbReference type="NCBI Taxonomy" id="1323664"/>
    <lineage>
        <taxon>Bacteria</taxon>
        <taxon>Pseudomonadati</taxon>
        <taxon>Pseudomonadota</taxon>
        <taxon>Betaproteobacteria</taxon>
        <taxon>Burkholderiales</taxon>
        <taxon>Burkholderiaceae</taxon>
        <taxon>Paraburkholderia</taxon>
    </lineage>
</organism>
<evidence type="ECO:0000313" key="1">
    <source>
        <dbReference type="EMBL" id="ALL71177.1"/>
    </source>
</evidence>
<geneLocation type="plasmid" evidence="2"/>
<keyword evidence="1" id="KW-0614">Plasmid</keyword>
<protein>
    <submittedName>
        <fullName evidence="1">Uncharacterized protein</fullName>
    </submittedName>
</protein>
<evidence type="ECO:0000313" key="2">
    <source>
        <dbReference type="Proteomes" id="UP000019146"/>
    </source>
</evidence>
<proteinExistence type="predicted"/>
<dbReference type="AlphaFoldDB" id="A0A0P0RQ92"/>
<reference evidence="1 2" key="1">
    <citation type="journal article" date="2014" name="Genome Announc.">
        <title>Draft Genome Sequence of the Haloacid-Degrading Burkholderia caribensis Strain MBA4.</title>
        <authorList>
            <person name="Pan Y."/>
            <person name="Kong K.F."/>
            <person name="Tsang J.S."/>
        </authorList>
    </citation>
    <scope>NUCLEOTIDE SEQUENCE [LARGE SCALE GENOMIC DNA]</scope>
    <source>
        <strain evidence="1 2">MBA4</strain>
        <plasmid evidence="2">Plasmid</plasmid>
    </source>
</reference>